<feature type="region of interest" description="Disordered" evidence="1">
    <location>
        <begin position="423"/>
        <end position="461"/>
    </location>
</feature>
<dbReference type="SUPFAM" id="SSF53474">
    <property type="entry name" value="alpha/beta-Hydrolases"/>
    <property type="match status" value="1"/>
</dbReference>
<proteinExistence type="predicted"/>
<dbReference type="PANTHER" id="PTHR45856">
    <property type="entry name" value="ALPHA/BETA-HYDROLASES SUPERFAMILY PROTEIN"/>
    <property type="match status" value="1"/>
</dbReference>
<dbReference type="Proteomes" id="UP000789831">
    <property type="component" value="Unassembled WGS sequence"/>
</dbReference>
<dbReference type="InterPro" id="IPR029058">
    <property type="entry name" value="AB_hydrolase_fold"/>
</dbReference>
<feature type="domain" description="Fungal lipase-type" evidence="3">
    <location>
        <begin position="125"/>
        <end position="261"/>
    </location>
</feature>
<evidence type="ECO:0000259" key="3">
    <source>
        <dbReference type="Pfam" id="PF01764"/>
    </source>
</evidence>
<keyword evidence="2" id="KW-0472">Membrane</keyword>
<dbReference type="Pfam" id="PF01764">
    <property type="entry name" value="Lipase_3"/>
    <property type="match status" value="1"/>
</dbReference>
<dbReference type="GO" id="GO:0006629">
    <property type="term" value="P:lipid metabolic process"/>
    <property type="evidence" value="ECO:0007669"/>
    <property type="project" value="InterPro"/>
</dbReference>
<sequence length="461" mass="49618">MESSSPKPKRLSMNRKPTPTFLIFTITATMIVHLVLFIDVAYSTPLKRSSSDATSPILSQNALETYKTFAHYADITYCDADVIEKWECGGSCDATAGTKIVKVFNTDLATQAYIGVNDLQKQIIISFRGTLPTNVNNVWTDTQFLFCDYPSVPDAKVHAGFLHAFQEIESDLFSKIQDLRTANPNYSIGVTGHSLGGALALLTGVSLKVRIPALVSNDDLFVVTFGQPRIGNDVLARYFDKTISIHRIVHTTDLLPHLPPRSLGYLHMDDEIWISDDKTAMSGGTLSCDGNENSSFAIISLVVSYLAVSAHAALSGSQTITPEDYPVFGPKAVNNPPFCGMPYAELDLNRITAVQGLSQSECGTCLKVIGLADASKSVYVLAVDSGGQGLDLSTGAFMVLFGQNQSPAGASWSPVDASHCNGIWSKGGSNSSPSTTTSKPTIPTPHPKESKKKTHKSKKVT</sequence>
<dbReference type="PANTHER" id="PTHR45856:SF11">
    <property type="entry name" value="FUNGAL LIPASE-LIKE DOMAIN-CONTAINING PROTEIN"/>
    <property type="match status" value="1"/>
</dbReference>
<dbReference type="AlphaFoldDB" id="A0A9N9CS62"/>
<evidence type="ECO:0000313" key="5">
    <source>
        <dbReference type="Proteomes" id="UP000789831"/>
    </source>
</evidence>
<evidence type="ECO:0000256" key="1">
    <source>
        <dbReference type="SAM" id="MobiDB-lite"/>
    </source>
</evidence>
<dbReference type="OrthoDB" id="426718at2759"/>
<keyword evidence="2" id="KW-0812">Transmembrane</keyword>
<dbReference type="Gene3D" id="2.40.40.10">
    <property type="entry name" value="RlpA-like domain"/>
    <property type="match status" value="1"/>
</dbReference>
<dbReference type="EMBL" id="CAJVPL010002432">
    <property type="protein sequence ID" value="CAG8609990.1"/>
    <property type="molecule type" value="Genomic_DNA"/>
</dbReference>
<organism evidence="4 5">
    <name type="scientific">Ambispora gerdemannii</name>
    <dbReference type="NCBI Taxonomy" id="144530"/>
    <lineage>
        <taxon>Eukaryota</taxon>
        <taxon>Fungi</taxon>
        <taxon>Fungi incertae sedis</taxon>
        <taxon>Mucoromycota</taxon>
        <taxon>Glomeromycotina</taxon>
        <taxon>Glomeromycetes</taxon>
        <taxon>Archaeosporales</taxon>
        <taxon>Ambisporaceae</taxon>
        <taxon>Ambispora</taxon>
    </lineage>
</organism>
<dbReference type="InterPro" id="IPR051218">
    <property type="entry name" value="Sec_MonoDiacylglyc_Lipase"/>
</dbReference>
<comment type="caution">
    <text evidence="4">The sequence shown here is derived from an EMBL/GenBank/DDBJ whole genome shotgun (WGS) entry which is preliminary data.</text>
</comment>
<dbReference type="InterPro" id="IPR036908">
    <property type="entry name" value="RlpA-like_sf"/>
</dbReference>
<gene>
    <name evidence="4" type="ORF">AGERDE_LOCUS9542</name>
</gene>
<evidence type="ECO:0000313" key="4">
    <source>
        <dbReference type="EMBL" id="CAG8609990.1"/>
    </source>
</evidence>
<dbReference type="SUPFAM" id="SSF50685">
    <property type="entry name" value="Barwin-like endoglucanases"/>
    <property type="match status" value="1"/>
</dbReference>
<keyword evidence="2" id="KW-1133">Transmembrane helix</keyword>
<feature type="transmembrane region" description="Helical" evidence="2">
    <location>
        <begin position="21"/>
        <end position="42"/>
    </location>
</feature>
<dbReference type="Gene3D" id="3.40.50.1820">
    <property type="entry name" value="alpha/beta hydrolase"/>
    <property type="match status" value="1"/>
</dbReference>
<dbReference type="InterPro" id="IPR002921">
    <property type="entry name" value="Fungal_lipase-type"/>
</dbReference>
<reference evidence="4" key="1">
    <citation type="submission" date="2021-06" db="EMBL/GenBank/DDBJ databases">
        <authorList>
            <person name="Kallberg Y."/>
            <person name="Tangrot J."/>
            <person name="Rosling A."/>
        </authorList>
    </citation>
    <scope>NUCLEOTIDE SEQUENCE</scope>
    <source>
        <strain evidence="4">MT106</strain>
    </source>
</reference>
<accession>A0A9N9CS62</accession>
<keyword evidence="5" id="KW-1185">Reference proteome</keyword>
<feature type="compositionally biased region" description="Basic residues" evidence="1">
    <location>
        <begin position="449"/>
        <end position="461"/>
    </location>
</feature>
<dbReference type="CDD" id="cd00519">
    <property type="entry name" value="Lipase_3"/>
    <property type="match status" value="1"/>
</dbReference>
<name>A0A9N9CS62_9GLOM</name>
<feature type="non-terminal residue" evidence="4">
    <location>
        <position position="1"/>
    </location>
</feature>
<protein>
    <submittedName>
        <fullName evidence="4">2864_t:CDS:1</fullName>
    </submittedName>
</protein>
<evidence type="ECO:0000256" key="2">
    <source>
        <dbReference type="SAM" id="Phobius"/>
    </source>
</evidence>
<feature type="compositionally biased region" description="Low complexity" evidence="1">
    <location>
        <begin position="429"/>
        <end position="441"/>
    </location>
</feature>